<name>A0ABU9DG58_9BACL</name>
<feature type="chain" id="PRO_5044975325" description="Peptidyl-prolyl cis-trans isomerase" evidence="5">
    <location>
        <begin position="21"/>
        <end position="232"/>
    </location>
</feature>
<keyword evidence="5" id="KW-0732">Signal</keyword>
<evidence type="ECO:0000256" key="4">
    <source>
        <dbReference type="ARBA" id="ARBA00023235"/>
    </source>
</evidence>
<feature type="domain" description="PPIase cyclophilin-type" evidence="7">
    <location>
        <begin position="82"/>
        <end position="229"/>
    </location>
</feature>
<dbReference type="PANTHER" id="PTHR45625:SF4">
    <property type="entry name" value="PEPTIDYLPROLYL ISOMERASE DOMAIN AND WD REPEAT-CONTAINING PROTEIN 1"/>
    <property type="match status" value="1"/>
</dbReference>
<comment type="catalytic activity">
    <reaction evidence="1 5">
        <text>[protein]-peptidylproline (omega=180) = [protein]-peptidylproline (omega=0)</text>
        <dbReference type="Rhea" id="RHEA:16237"/>
        <dbReference type="Rhea" id="RHEA-COMP:10747"/>
        <dbReference type="Rhea" id="RHEA-COMP:10748"/>
        <dbReference type="ChEBI" id="CHEBI:83833"/>
        <dbReference type="ChEBI" id="CHEBI:83834"/>
        <dbReference type="EC" id="5.2.1.8"/>
    </reaction>
</comment>
<dbReference type="EMBL" id="JBBPCC010000002">
    <property type="protein sequence ID" value="MEK8127050.1"/>
    <property type="molecule type" value="Genomic_DNA"/>
</dbReference>
<dbReference type="PROSITE" id="PS51257">
    <property type="entry name" value="PROKAR_LIPOPROTEIN"/>
    <property type="match status" value="1"/>
</dbReference>
<dbReference type="EC" id="5.2.1.8" evidence="5"/>
<dbReference type="InterPro" id="IPR020892">
    <property type="entry name" value="Cyclophilin-type_PPIase_CS"/>
</dbReference>
<dbReference type="PRINTS" id="PR00153">
    <property type="entry name" value="CSAPPISMRASE"/>
</dbReference>
<gene>
    <name evidence="8" type="ORF">WMW72_03905</name>
</gene>
<dbReference type="CDD" id="cd00317">
    <property type="entry name" value="cyclophilin"/>
    <property type="match status" value="1"/>
</dbReference>
<protein>
    <recommendedName>
        <fullName evidence="5">Peptidyl-prolyl cis-trans isomerase</fullName>
        <shortName evidence="5">PPIase</shortName>
        <ecNumber evidence="5">5.2.1.8</ecNumber>
    </recommendedName>
</protein>
<comment type="caution">
    <text evidence="8">The sequence shown here is derived from an EMBL/GenBank/DDBJ whole genome shotgun (WGS) entry which is preliminary data.</text>
</comment>
<evidence type="ECO:0000256" key="2">
    <source>
        <dbReference type="ARBA" id="ARBA00002388"/>
    </source>
</evidence>
<dbReference type="InterPro" id="IPR029000">
    <property type="entry name" value="Cyclophilin-like_dom_sf"/>
</dbReference>
<dbReference type="PROSITE" id="PS50072">
    <property type="entry name" value="CSA_PPIASE_2"/>
    <property type="match status" value="1"/>
</dbReference>
<evidence type="ECO:0000259" key="7">
    <source>
        <dbReference type="PROSITE" id="PS50072"/>
    </source>
</evidence>
<reference evidence="8 9" key="1">
    <citation type="submission" date="2024-04" db="EMBL/GenBank/DDBJ databases">
        <title>draft genome sequnece of Paenibacillus filicis.</title>
        <authorList>
            <person name="Kim D.-U."/>
        </authorList>
    </citation>
    <scope>NUCLEOTIDE SEQUENCE [LARGE SCALE GENOMIC DNA]</scope>
    <source>
        <strain evidence="8 9">KACC14197</strain>
    </source>
</reference>
<accession>A0ABU9DG58</accession>
<dbReference type="PROSITE" id="PS00170">
    <property type="entry name" value="CSA_PPIASE_1"/>
    <property type="match status" value="1"/>
</dbReference>
<evidence type="ECO:0000256" key="6">
    <source>
        <dbReference type="SAM" id="MobiDB-lite"/>
    </source>
</evidence>
<dbReference type="SUPFAM" id="SSF50891">
    <property type="entry name" value="Cyclophilin-like"/>
    <property type="match status" value="1"/>
</dbReference>
<evidence type="ECO:0000313" key="9">
    <source>
        <dbReference type="Proteomes" id="UP001469365"/>
    </source>
</evidence>
<dbReference type="RefSeq" id="WP_341414114.1">
    <property type="nucleotide sequence ID" value="NZ_JBBPCC010000002.1"/>
</dbReference>
<dbReference type="PANTHER" id="PTHR45625">
    <property type="entry name" value="PEPTIDYL-PROLYL CIS-TRANS ISOMERASE-RELATED"/>
    <property type="match status" value="1"/>
</dbReference>
<proteinExistence type="inferred from homology"/>
<dbReference type="Pfam" id="PF00160">
    <property type="entry name" value="Pro_isomerase"/>
    <property type="match status" value="1"/>
</dbReference>
<evidence type="ECO:0000313" key="8">
    <source>
        <dbReference type="EMBL" id="MEK8127050.1"/>
    </source>
</evidence>
<evidence type="ECO:0000256" key="1">
    <source>
        <dbReference type="ARBA" id="ARBA00000971"/>
    </source>
</evidence>
<keyword evidence="9" id="KW-1185">Reference proteome</keyword>
<dbReference type="Gene3D" id="2.40.100.10">
    <property type="entry name" value="Cyclophilin-like"/>
    <property type="match status" value="1"/>
</dbReference>
<dbReference type="Proteomes" id="UP001469365">
    <property type="component" value="Unassembled WGS sequence"/>
</dbReference>
<feature type="region of interest" description="Disordered" evidence="6">
    <location>
        <begin position="31"/>
        <end position="65"/>
    </location>
</feature>
<dbReference type="InterPro" id="IPR002130">
    <property type="entry name" value="Cyclophilin-type_PPIase_dom"/>
</dbReference>
<keyword evidence="4 5" id="KW-0413">Isomerase</keyword>
<evidence type="ECO:0000256" key="5">
    <source>
        <dbReference type="RuleBase" id="RU363019"/>
    </source>
</evidence>
<feature type="compositionally biased region" description="Polar residues" evidence="6">
    <location>
        <begin position="47"/>
        <end position="60"/>
    </location>
</feature>
<comment type="function">
    <text evidence="2 5">PPIases accelerate the folding of proteins. It catalyzes the cis-trans isomerization of proline imidic peptide bonds in oligopeptides.</text>
</comment>
<dbReference type="GO" id="GO:0003755">
    <property type="term" value="F:peptidyl-prolyl cis-trans isomerase activity"/>
    <property type="evidence" value="ECO:0007669"/>
    <property type="project" value="UniProtKB-EC"/>
</dbReference>
<dbReference type="InterPro" id="IPR044666">
    <property type="entry name" value="Cyclophilin_A-like"/>
</dbReference>
<feature type="signal peptide" evidence="5">
    <location>
        <begin position="1"/>
        <end position="20"/>
    </location>
</feature>
<keyword evidence="3 5" id="KW-0697">Rotamase</keyword>
<organism evidence="8 9">
    <name type="scientific">Paenibacillus filicis</name>
    <dbReference type="NCBI Taxonomy" id="669464"/>
    <lineage>
        <taxon>Bacteria</taxon>
        <taxon>Bacillati</taxon>
        <taxon>Bacillota</taxon>
        <taxon>Bacilli</taxon>
        <taxon>Bacillales</taxon>
        <taxon>Paenibacillaceae</taxon>
        <taxon>Paenibacillus</taxon>
    </lineage>
</organism>
<sequence>MKSKLVRTTVGLALSSLLLAGMLAGCGSKPAPADSANASAGKGAPTQGGQTEQGKTKSWSSPPPMTIDAAKTYKAAVTTSQGTFTIELYPKEAPKTVNNFVFLAKEGFYNDVTFHRIIQSFMIQTGDPKGNGTGGPGYKFEDELKTTRKYEPGTVAMANSGPNTNGSQFFICTGEDSKNLNKTPNYTIFGKVTEGMDTIQKIAATPVEAGAEKVPSKPKEKIVIQSITITEK</sequence>
<evidence type="ECO:0000256" key="3">
    <source>
        <dbReference type="ARBA" id="ARBA00023110"/>
    </source>
</evidence>
<comment type="similarity">
    <text evidence="5">Belongs to the cyclophilin-type PPIase family.</text>
</comment>